<keyword evidence="5" id="KW-0472">Membrane</keyword>
<protein>
    <recommendedName>
        <fullName evidence="6">E3 ubiquitin-protein ligase APD1-4 middle domain-containing protein</fullName>
    </recommendedName>
</protein>
<name>A0AAP0NPP5_9MAGN</name>
<feature type="compositionally biased region" description="Basic and acidic residues" evidence="4">
    <location>
        <begin position="407"/>
        <end position="433"/>
    </location>
</feature>
<keyword evidence="2" id="KW-0863">Zinc-finger</keyword>
<feature type="region of interest" description="Disordered" evidence="4">
    <location>
        <begin position="396"/>
        <end position="433"/>
    </location>
</feature>
<keyword evidence="1" id="KW-0479">Metal-binding</keyword>
<dbReference type="GO" id="GO:0016567">
    <property type="term" value="P:protein ubiquitination"/>
    <property type="evidence" value="ECO:0007669"/>
    <property type="project" value="TreeGrafter"/>
</dbReference>
<evidence type="ECO:0000256" key="3">
    <source>
        <dbReference type="ARBA" id="ARBA00022833"/>
    </source>
</evidence>
<organism evidence="7 8">
    <name type="scientific">Stephania cephalantha</name>
    <dbReference type="NCBI Taxonomy" id="152367"/>
    <lineage>
        <taxon>Eukaryota</taxon>
        <taxon>Viridiplantae</taxon>
        <taxon>Streptophyta</taxon>
        <taxon>Embryophyta</taxon>
        <taxon>Tracheophyta</taxon>
        <taxon>Spermatophyta</taxon>
        <taxon>Magnoliopsida</taxon>
        <taxon>Ranunculales</taxon>
        <taxon>Menispermaceae</taxon>
        <taxon>Menispermoideae</taxon>
        <taxon>Cissampelideae</taxon>
        <taxon>Stephania</taxon>
    </lineage>
</organism>
<keyword evidence="5" id="KW-0812">Transmembrane</keyword>
<dbReference type="Proteomes" id="UP001419268">
    <property type="component" value="Unassembled WGS sequence"/>
</dbReference>
<evidence type="ECO:0000256" key="5">
    <source>
        <dbReference type="SAM" id="Phobius"/>
    </source>
</evidence>
<dbReference type="InterPro" id="IPR032010">
    <property type="entry name" value="APD1-4_M"/>
</dbReference>
<evidence type="ECO:0000259" key="6">
    <source>
        <dbReference type="Pfam" id="PF16041"/>
    </source>
</evidence>
<dbReference type="PANTHER" id="PTHR46858:SF6">
    <property type="entry name" value="LIGASE, PUTATIVE-RELATED"/>
    <property type="match status" value="1"/>
</dbReference>
<sequence length="447" mass="49753">MSTFLTFSNHSAPCSIFCGYRHSFFDDDVRLINSLPRSEGKQVGIMDSWHIIHEPKSKFSIHPIVPRVPISKTAIGVLCGLVYRLGVQGSCDIAFVSIWVLRIEQSANKMNENTQLRTNNKGFKEELSISSYPLPSSSPSVVERGMTLRNFNTRSKGKKMMVQDQAFTIAIWIRYPIVQGAVVWGGMILGTIVALGVIVGASSNSGSSNSFCFRNNSGVVVGTPRSPAKDCLVLNSSNYELQLHDVTDQSDLMSLLLSAITCLGSTRKAEYLIKEDDTYYVSILNMNLRSIAFSMNISTTLRVYDTSNATSKCSVENGSCQLNIAFPKPQFLILSTPAHGLQLFQFRIKCDRSSKLSLLFRERRFLVGNVGMVMDQIDTQLYLVLAATKERKSFSTGPTIVTSDEDNPSKSEETLLERREFDGGRRNQEDHKDFGRIGVDQARGFIK</sequence>
<dbReference type="AlphaFoldDB" id="A0AAP0NPP5"/>
<dbReference type="GO" id="GO:0061630">
    <property type="term" value="F:ubiquitin protein ligase activity"/>
    <property type="evidence" value="ECO:0007669"/>
    <property type="project" value="TreeGrafter"/>
</dbReference>
<gene>
    <name evidence="7" type="ORF">Scep_019280</name>
</gene>
<comment type="caution">
    <text evidence="7">The sequence shown here is derived from an EMBL/GenBank/DDBJ whole genome shotgun (WGS) entry which is preliminary data.</text>
</comment>
<evidence type="ECO:0000256" key="4">
    <source>
        <dbReference type="SAM" id="MobiDB-lite"/>
    </source>
</evidence>
<feature type="transmembrane region" description="Helical" evidence="5">
    <location>
        <begin position="181"/>
        <end position="201"/>
    </location>
</feature>
<dbReference type="PANTHER" id="PTHR46858">
    <property type="entry name" value="OS05G0521000 PROTEIN"/>
    <property type="match status" value="1"/>
</dbReference>
<keyword evidence="5" id="KW-1133">Transmembrane helix</keyword>
<reference evidence="7 8" key="1">
    <citation type="submission" date="2024-01" db="EMBL/GenBank/DDBJ databases">
        <title>Genome assemblies of Stephania.</title>
        <authorList>
            <person name="Yang L."/>
        </authorList>
    </citation>
    <scope>NUCLEOTIDE SEQUENCE [LARGE SCALE GENOMIC DNA]</scope>
    <source>
        <strain evidence="7">JXDWG</strain>
        <tissue evidence="7">Leaf</tissue>
    </source>
</reference>
<evidence type="ECO:0000313" key="7">
    <source>
        <dbReference type="EMBL" id="KAK9111761.1"/>
    </source>
</evidence>
<dbReference type="GO" id="GO:0008270">
    <property type="term" value="F:zinc ion binding"/>
    <property type="evidence" value="ECO:0007669"/>
    <property type="project" value="UniProtKB-KW"/>
</dbReference>
<evidence type="ECO:0000256" key="1">
    <source>
        <dbReference type="ARBA" id="ARBA00022723"/>
    </source>
</evidence>
<proteinExistence type="predicted"/>
<dbReference type="Pfam" id="PF16041">
    <property type="entry name" value="APD1-4_M"/>
    <property type="match status" value="1"/>
</dbReference>
<keyword evidence="8" id="KW-1185">Reference proteome</keyword>
<feature type="domain" description="E3 ubiquitin-protein ligase APD1-4 middle" evidence="6">
    <location>
        <begin position="269"/>
        <end position="340"/>
    </location>
</feature>
<evidence type="ECO:0000256" key="2">
    <source>
        <dbReference type="ARBA" id="ARBA00022771"/>
    </source>
</evidence>
<evidence type="ECO:0000313" key="8">
    <source>
        <dbReference type="Proteomes" id="UP001419268"/>
    </source>
</evidence>
<keyword evidence="3" id="KW-0862">Zinc</keyword>
<accession>A0AAP0NPP5</accession>
<dbReference type="EMBL" id="JBBNAG010000008">
    <property type="protein sequence ID" value="KAK9111761.1"/>
    <property type="molecule type" value="Genomic_DNA"/>
</dbReference>